<proteinExistence type="predicted"/>
<dbReference type="Proteomes" id="UP001595766">
    <property type="component" value="Unassembled WGS sequence"/>
</dbReference>
<comment type="caution">
    <text evidence="1">The sequence shown here is derived from an EMBL/GenBank/DDBJ whole genome shotgun (WGS) entry which is preliminary data.</text>
</comment>
<evidence type="ECO:0000313" key="1">
    <source>
        <dbReference type="EMBL" id="MFC3976533.1"/>
    </source>
</evidence>
<evidence type="ECO:0000313" key="2">
    <source>
        <dbReference type="Proteomes" id="UP001595766"/>
    </source>
</evidence>
<dbReference type="PROSITE" id="PS51257">
    <property type="entry name" value="PROKAR_LIPOPROTEIN"/>
    <property type="match status" value="1"/>
</dbReference>
<gene>
    <name evidence="1" type="ORF">ACFOUP_09120</name>
</gene>
<organism evidence="1 2">
    <name type="scientific">Belliella kenyensis</name>
    <dbReference type="NCBI Taxonomy" id="1472724"/>
    <lineage>
        <taxon>Bacteria</taxon>
        <taxon>Pseudomonadati</taxon>
        <taxon>Bacteroidota</taxon>
        <taxon>Cytophagia</taxon>
        <taxon>Cytophagales</taxon>
        <taxon>Cyclobacteriaceae</taxon>
        <taxon>Belliella</taxon>
    </lineage>
</organism>
<dbReference type="RefSeq" id="WP_241296678.1">
    <property type="nucleotide sequence ID" value="NZ_JAKZGR010000015.1"/>
</dbReference>
<reference evidence="2" key="1">
    <citation type="journal article" date="2019" name="Int. J. Syst. Evol. Microbiol.">
        <title>The Global Catalogue of Microorganisms (GCM) 10K type strain sequencing project: providing services to taxonomists for standard genome sequencing and annotation.</title>
        <authorList>
            <consortium name="The Broad Institute Genomics Platform"/>
            <consortium name="The Broad Institute Genome Sequencing Center for Infectious Disease"/>
            <person name="Wu L."/>
            <person name="Ma J."/>
        </authorList>
    </citation>
    <scope>NUCLEOTIDE SEQUENCE [LARGE SCALE GENOMIC DNA]</scope>
    <source>
        <strain evidence="2">CECT 8551</strain>
    </source>
</reference>
<accession>A0ABV8EMG1</accession>
<protein>
    <recommendedName>
        <fullName evidence="3">NigD-like protein</fullName>
    </recommendedName>
</protein>
<sequence>MYRYLVQFLCVCLFFLGCREVEQPNYDIGLDFQPLEEGLFWEYEVDERIVFGENDEETNSYFIKDRVDYTFINDEGVEVFVILRSKGNTRNDYEGVGNYALFVRNRALIRMEQNERVVKFPFPPRQGSQWDAKIYSSNPSEIFQIDLLGSYDLNNVTYSQAARVLQEDDDDLITSRDIRYEVFAKGIGMIEYYSEVISYCTRNDCLGQQIEESGSMIHMKIINYGKN</sequence>
<evidence type="ECO:0008006" key="3">
    <source>
        <dbReference type="Google" id="ProtNLM"/>
    </source>
</evidence>
<name>A0ABV8EMG1_9BACT</name>
<dbReference type="EMBL" id="JBHSAV010000043">
    <property type="protein sequence ID" value="MFC3976533.1"/>
    <property type="molecule type" value="Genomic_DNA"/>
</dbReference>
<keyword evidence="2" id="KW-1185">Reference proteome</keyword>